<evidence type="ECO:0000313" key="2">
    <source>
        <dbReference type="Proteomes" id="UP001631969"/>
    </source>
</evidence>
<accession>A0ACC7NXT7</accession>
<comment type="caution">
    <text evidence="1">The sequence shown here is derived from an EMBL/GenBank/DDBJ whole genome shotgun (WGS) entry which is preliminary data.</text>
</comment>
<name>A0ACC7NXT7_9BACL</name>
<gene>
    <name evidence="1" type="ORF">ACI1P1_14565</name>
</gene>
<evidence type="ECO:0000313" key="1">
    <source>
        <dbReference type="EMBL" id="MFM9329513.1"/>
    </source>
</evidence>
<sequence>MSQDSDDLIERFHTANLRFRRNFECQLLQRMGPSITAPQMYVLFYVKRKGKCKLSDIADKVEVKPSAVTVMIDRMERAGYVVRRDDPADRRSILVELTASGEEMLAQAVSIRNELIHDYFSRLTPEERIVLTGLLEKLAPPDKE</sequence>
<protein>
    <submittedName>
        <fullName evidence="1">MarR family winged helix-turn-helix transcriptional regulator</fullName>
    </submittedName>
</protein>
<dbReference type="EMBL" id="JBJURJ010000008">
    <property type="protein sequence ID" value="MFM9329513.1"/>
    <property type="molecule type" value="Genomic_DNA"/>
</dbReference>
<proteinExistence type="predicted"/>
<dbReference type="Proteomes" id="UP001631969">
    <property type="component" value="Unassembled WGS sequence"/>
</dbReference>
<reference evidence="1" key="1">
    <citation type="submission" date="2024-12" db="EMBL/GenBank/DDBJ databases">
        <authorList>
            <person name="Wu N."/>
        </authorList>
    </citation>
    <scope>NUCLEOTIDE SEQUENCE</scope>
    <source>
        <strain evidence="1">P15</strain>
    </source>
</reference>
<keyword evidence="2" id="KW-1185">Reference proteome</keyword>
<organism evidence="1 2">
    <name type="scientific">Paenibacillus mesotrionivorans</name>
    <dbReference type="NCBI Taxonomy" id="3160968"/>
    <lineage>
        <taxon>Bacteria</taxon>
        <taxon>Bacillati</taxon>
        <taxon>Bacillota</taxon>
        <taxon>Bacilli</taxon>
        <taxon>Bacillales</taxon>
        <taxon>Paenibacillaceae</taxon>
        <taxon>Paenibacillus</taxon>
    </lineage>
</organism>